<dbReference type="Pfam" id="PF18906">
    <property type="entry name" value="Phage_tube_2"/>
    <property type="match status" value="1"/>
</dbReference>
<dbReference type="InterPro" id="IPR044000">
    <property type="entry name" value="Phage_tube_2"/>
</dbReference>
<comment type="caution">
    <text evidence="1">The sequence shown here is derived from an EMBL/GenBank/DDBJ whole genome shotgun (WGS) entry which is preliminary data.</text>
</comment>
<dbReference type="RefSeq" id="WP_200487894.1">
    <property type="nucleotide sequence ID" value="NZ_JAEPIV010000071.1"/>
</dbReference>
<organism evidence="1 2">
    <name type="scientific">Azospirillum aestuarii</name>
    <dbReference type="NCBI Taxonomy" id="2802052"/>
    <lineage>
        <taxon>Bacteria</taxon>
        <taxon>Pseudomonadati</taxon>
        <taxon>Pseudomonadota</taxon>
        <taxon>Alphaproteobacteria</taxon>
        <taxon>Rhodospirillales</taxon>
        <taxon>Azospirillaceae</taxon>
        <taxon>Azospirillum</taxon>
    </lineage>
</organism>
<evidence type="ECO:0000313" key="2">
    <source>
        <dbReference type="Proteomes" id="UP000654452"/>
    </source>
</evidence>
<dbReference type="Proteomes" id="UP000654452">
    <property type="component" value="Unassembled WGS sequence"/>
</dbReference>
<keyword evidence="2" id="KW-1185">Reference proteome</keyword>
<name>A0ABS1I9E0_9PROT</name>
<evidence type="ECO:0000313" key="1">
    <source>
        <dbReference type="EMBL" id="MBK4723559.1"/>
    </source>
</evidence>
<reference evidence="1 2" key="1">
    <citation type="submission" date="2021-01" db="EMBL/GenBank/DDBJ databases">
        <title>Azospirillum sp. YIM DDC1 draft genome.</title>
        <authorList>
            <person name="Wang Y.-X."/>
        </authorList>
    </citation>
    <scope>NUCLEOTIDE SEQUENCE [LARGE SCALE GENOMIC DNA]</scope>
    <source>
        <strain evidence="1 2">YIM DDC1</strain>
    </source>
</reference>
<protein>
    <submittedName>
        <fullName evidence="1">Uncharacterized protein</fullName>
    </submittedName>
</protein>
<gene>
    <name evidence="1" type="ORF">JJL56_32480</name>
</gene>
<sequence length="400" mass="42083">MGTSGYQGAVETSNVELSYGLETVWGEAPATTFQAVRFTGEGFKGKKERRRPEEINDAAQVSAAVTTQESADGSLNFAMSFGTHDDLWCSLLNSSWSAQLNITGASGDISFVASGNKMTSTTANKFQNVQVRQWIKVKGCGPAGPAGNGPSFYVQVWSKPDNQTLLVVGKTLVDETPAAAAVTIKGSMIRNSADVQTLFVQKKLGSAGYLTYPGTFLTGGSINAQQGQFTSGSFNALSKQEVKAVGDSSTGGVMPAPTGQVIDNVAGFQGLLLDGAVVAATVRALNLNFQKEGAAAYYGMGATGAEGMIRGDFSATGTTEIYFKTFDLYDRYRNEATGPLSFPQVDAAGQAYVLTVLNSFLNNPEIVAGGRNQPVVAKFEVEGNPDPVTGKTFQLDRLAA</sequence>
<accession>A0ABS1I9E0</accession>
<dbReference type="EMBL" id="JAEPIV010000071">
    <property type="protein sequence ID" value="MBK4723559.1"/>
    <property type="molecule type" value="Genomic_DNA"/>
</dbReference>
<proteinExistence type="predicted"/>